<comment type="subcellular location">
    <subcellularLocation>
        <location evidence="1">Cytoplasm</location>
    </subcellularLocation>
</comment>
<dbReference type="InterPro" id="IPR020449">
    <property type="entry name" value="Tscrpt_reg_AraC-type_HTH"/>
</dbReference>
<feature type="modified residue" description="4-aspartylphosphate" evidence="8">
    <location>
        <position position="55"/>
    </location>
</feature>
<dbReference type="Pfam" id="PF00072">
    <property type="entry name" value="Response_reg"/>
    <property type="match status" value="1"/>
</dbReference>
<dbReference type="SUPFAM" id="SSF46689">
    <property type="entry name" value="Homeodomain-like"/>
    <property type="match status" value="1"/>
</dbReference>
<dbReference type="Pfam" id="PF12833">
    <property type="entry name" value="HTH_18"/>
    <property type="match status" value="1"/>
</dbReference>
<dbReference type="AlphaFoldDB" id="A0A919YTY3"/>
<accession>A0A919YTY3</accession>
<evidence type="ECO:0000256" key="7">
    <source>
        <dbReference type="ARBA" id="ARBA00023163"/>
    </source>
</evidence>
<name>A0A919YTY3_9BACL</name>
<dbReference type="Gene3D" id="3.40.50.2300">
    <property type="match status" value="1"/>
</dbReference>
<organism evidence="11 12">
    <name type="scientific">Paenibacillus montaniterrae</name>
    <dbReference type="NCBI Taxonomy" id="429341"/>
    <lineage>
        <taxon>Bacteria</taxon>
        <taxon>Bacillati</taxon>
        <taxon>Bacillota</taxon>
        <taxon>Bacilli</taxon>
        <taxon>Bacillales</taxon>
        <taxon>Paenibacillaceae</taxon>
        <taxon>Paenibacillus</taxon>
    </lineage>
</organism>
<dbReference type="SMART" id="SM00342">
    <property type="entry name" value="HTH_ARAC"/>
    <property type="match status" value="1"/>
</dbReference>
<evidence type="ECO:0000313" key="11">
    <source>
        <dbReference type="EMBL" id="GIP17231.1"/>
    </source>
</evidence>
<keyword evidence="5" id="KW-0805">Transcription regulation</keyword>
<dbReference type="InterPro" id="IPR018062">
    <property type="entry name" value="HTH_AraC-typ_CS"/>
</dbReference>
<dbReference type="Gene3D" id="1.10.10.60">
    <property type="entry name" value="Homeodomain-like"/>
    <property type="match status" value="2"/>
</dbReference>
<dbReference type="InterPro" id="IPR018060">
    <property type="entry name" value="HTH_AraC"/>
</dbReference>
<evidence type="ECO:0000256" key="2">
    <source>
        <dbReference type="ARBA" id="ARBA00022490"/>
    </source>
</evidence>
<dbReference type="PROSITE" id="PS01124">
    <property type="entry name" value="HTH_ARAC_FAMILY_2"/>
    <property type="match status" value="1"/>
</dbReference>
<dbReference type="CDD" id="cd17536">
    <property type="entry name" value="REC_YesN-like"/>
    <property type="match status" value="1"/>
</dbReference>
<sequence>MVDILLVDDETYVTESLALTIPWSELGIQQVYQAASAAEALQLLETNAVQILVTDIKMPEQTGLELIEQAKQMRPGLKTVLLTGYSDFEYAKQAIKLRACDYLLKPVDDDAFMACIAAQVEVLKQERLREEEQAQATYSRKTEYTVLRRQLMHELLLGRQRASAHLGKLLQQYEINIEPEQSCILLTVQLAGRFLGMDRHSSELIEYAIGNIAEEIFTEPYSVWHSNSPHDHVAILISLPNDSDPSLYHKDFIKHLCSLLKEQVSSYLNGEISIVASDWFVFPEHISKYYREAITTLYRLQMDQSVVIMLDEISNKQQGSNAALEELYKPPTLINLLEGGQWQAAKEKLNIFLNSNPQQQYTRERLYEAFIAISNGLIYVANKMGIDLHSIDPHGVNLLLDRSMLLSADSLHKWSADMIELLSMQYDESDTHHKKHIIKQVQELISKELGLDASVKTIADRVYLHPVYLSKLYKNETGESLGDYIIRMRMEKAVYMLKHTNKKIYEITTELGYQNPQYFSKVFRKYYSCTPHEYRER</sequence>
<dbReference type="EMBL" id="BOSE01000005">
    <property type="protein sequence ID" value="GIP17231.1"/>
    <property type="molecule type" value="Genomic_DNA"/>
</dbReference>
<dbReference type="GO" id="GO:0005737">
    <property type="term" value="C:cytoplasm"/>
    <property type="evidence" value="ECO:0007669"/>
    <property type="project" value="UniProtKB-SubCell"/>
</dbReference>
<proteinExistence type="predicted"/>
<keyword evidence="2" id="KW-0963">Cytoplasm</keyword>
<dbReference type="PRINTS" id="PR00032">
    <property type="entry name" value="HTHARAC"/>
</dbReference>
<keyword evidence="3 8" id="KW-0597">Phosphoprotein</keyword>
<dbReference type="PANTHER" id="PTHR42713">
    <property type="entry name" value="HISTIDINE KINASE-RELATED"/>
    <property type="match status" value="1"/>
</dbReference>
<dbReference type="InterPro" id="IPR009057">
    <property type="entry name" value="Homeodomain-like_sf"/>
</dbReference>
<dbReference type="Proteomes" id="UP000683139">
    <property type="component" value="Unassembled WGS sequence"/>
</dbReference>
<dbReference type="InterPro" id="IPR051552">
    <property type="entry name" value="HptR"/>
</dbReference>
<evidence type="ECO:0000256" key="8">
    <source>
        <dbReference type="PROSITE-ProRule" id="PRU00169"/>
    </source>
</evidence>
<evidence type="ECO:0000256" key="6">
    <source>
        <dbReference type="ARBA" id="ARBA00023125"/>
    </source>
</evidence>
<protein>
    <submittedName>
        <fullName evidence="11">DNA-binding response regulator</fullName>
    </submittedName>
</protein>
<dbReference type="SMART" id="SM00448">
    <property type="entry name" value="REC"/>
    <property type="match status" value="1"/>
</dbReference>
<keyword evidence="12" id="KW-1185">Reference proteome</keyword>
<feature type="domain" description="Response regulatory" evidence="10">
    <location>
        <begin position="3"/>
        <end position="120"/>
    </location>
</feature>
<evidence type="ECO:0000256" key="4">
    <source>
        <dbReference type="ARBA" id="ARBA00023012"/>
    </source>
</evidence>
<keyword evidence="6 11" id="KW-0238">DNA-binding</keyword>
<dbReference type="PANTHER" id="PTHR42713:SF3">
    <property type="entry name" value="TRANSCRIPTIONAL REGULATORY PROTEIN HPTR"/>
    <property type="match status" value="1"/>
</dbReference>
<dbReference type="InterPro" id="IPR011006">
    <property type="entry name" value="CheY-like_superfamily"/>
</dbReference>
<feature type="domain" description="HTH araC/xylS-type" evidence="9">
    <location>
        <begin position="439"/>
        <end position="537"/>
    </location>
</feature>
<dbReference type="GO" id="GO:0043565">
    <property type="term" value="F:sequence-specific DNA binding"/>
    <property type="evidence" value="ECO:0007669"/>
    <property type="project" value="InterPro"/>
</dbReference>
<dbReference type="GO" id="GO:0003700">
    <property type="term" value="F:DNA-binding transcription factor activity"/>
    <property type="evidence" value="ECO:0007669"/>
    <property type="project" value="InterPro"/>
</dbReference>
<dbReference type="RefSeq" id="WP_213516342.1">
    <property type="nucleotide sequence ID" value="NZ_BOSE01000005.1"/>
</dbReference>
<dbReference type="PROSITE" id="PS50110">
    <property type="entry name" value="RESPONSE_REGULATORY"/>
    <property type="match status" value="1"/>
</dbReference>
<evidence type="ECO:0000256" key="5">
    <source>
        <dbReference type="ARBA" id="ARBA00023015"/>
    </source>
</evidence>
<evidence type="ECO:0000259" key="9">
    <source>
        <dbReference type="PROSITE" id="PS01124"/>
    </source>
</evidence>
<dbReference type="PROSITE" id="PS00041">
    <property type="entry name" value="HTH_ARAC_FAMILY_1"/>
    <property type="match status" value="1"/>
</dbReference>
<keyword evidence="7" id="KW-0804">Transcription</keyword>
<comment type="caution">
    <text evidence="11">The sequence shown here is derived from an EMBL/GenBank/DDBJ whole genome shotgun (WGS) entry which is preliminary data.</text>
</comment>
<keyword evidence="4" id="KW-0902">Two-component regulatory system</keyword>
<evidence type="ECO:0000313" key="12">
    <source>
        <dbReference type="Proteomes" id="UP000683139"/>
    </source>
</evidence>
<evidence type="ECO:0000259" key="10">
    <source>
        <dbReference type="PROSITE" id="PS50110"/>
    </source>
</evidence>
<evidence type="ECO:0000256" key="3">
    <source>
        <dbReference type="ARBA" id="ARBA00022553"/>
    </source>
</evidence>
<dbReference type="SUPFAM" id="SSF52172">
    <property type="entry name" value="CheY-like"/>
    <property type="match status" value="1"/>
</dbReference>
<evidence type="ECO:0000256" key="1">
    <source>
        <dbReference type="ARBA" id="ARBA00004496"/>
    </source>
</evidence>
<gene>
    <name evidence="11" type="ORF">J40TS1_28730</name>
</gene>
<dbReference type="InterPro" id="IPR001789">
    <property type="entry name" value="Sig_transdc_resp-reg_receiver"/>
</dbReference>
<dbReference type="GO" id="GO:0000160">
    <property type="term" value="P:phosphorelay signal transduction system"/>
    <property type="evidence" value="ECO:0007669"/>
    <property type="project" value="UniProtKB-KW"/>
</dbReference>
<reference evidence="11" key="1">
    <citation type="submission" date="2021-03" db="EMBL/GenBank/DDBJ databases">
        <title>Antimicrobial resistance genes in bacteria isolated from Japanese honey, and their potential for conferring macrolide and lincosamide resistance in the American foulbrood pathogen Paenibacillus larvae.</title>
        <authorList>
            <person name="Okamoto M."/>
            <person name="Kumagai M."/>
            <person name="Kanamori H."/>
            <person name="Takamatsu D."/>
        </authorList>
    </citation>
    <scope>NUCLEOTIDE SEQUENCE</scope>
    <source>
        <strain evidence="11">J40TS1</strain>
    </source>
</reference>